<evidence type="ECO:0000256" key="1">
    <source>
        <dbReference type="ARBA" id="ARBA00001933"/>
    </source>
</evidence>
<proteinExistence type="inferred from homology"/>
<comment type="catalytic activity">
    <reaction evidence="6">
        <text>L-serine = pyruvate + NH4(+)</text>
        <dbReference type="Rhea" id="RHEA:19169"/>
        <dbReference type="ChEBI" id="CHEBI:15361"/>
        <dbReference type="ChEBI" id="CHEBI:28938"/>
        <dbReference type="ChEBI" id="CHEBI:33384"/>
        <dbReference type="EC" id="4.3.1.17"/>
    </reaction>
</comment>
<dbReference type="STRING" id="984262.SGRA_1405"/>
<dbReference type="InterPro" id="IPR000634">
    <property type="entry name" value="Ser/Thr_deHydtase_PyrdxlP-BS"/>
</dbReference>
<accession>H6L6J8</accession>
<evidence type="ECO:0000256" key="6">
    <source>
        <dbReference type="ARBA" id="ARBA00049406"/>
    </source>
</evidence>
<dbReference type="PANTHER" id="PTHR48078">
    <property type="entry name" value="THREONINE DEHYDRATASE, MITOCHONDRIAL-RELATED"/>
    <property type="match status" value="1"/>
</dbReference>
<name>H6L6J8_SAPGL</name>
<evidence type="ECO:0000256" key="2">
    <source>
        <dbReference type="ARBA" id="ARBA00010869"/>
    </source>
</evidence>
<dbReference type="RefSeq" id="WP_015691777.1">
    <property type="nucleotide sequence ID" value="NC_016940.1"/>
</dbReference>
<protein>
    <recommendedName>
        <fullName evidence="3">L-serine ammonia-lyase</fullName>
        <ecNumber evidence="3">4.3.1.17</ecNumber>
    </recommendedName>
</protein>
<dbReference type="Proteomes" id="UP000007519">
    <property type="component" value="Chromosome"/>
</dbReference>
<organism evidence="8 9">
    <name type="scientific">Saprospira grandis (strain Lewin)</name>
    <dbReference type="NCBI Taxonomy" id="984262"/>
    <lineage>
        <taxon>Bacteria</taxon>
        <taxon>Pseudomonadati</taxon>
        <taxon>Bacteroidota</taxon>
        <taxon>Saprospiria</taxon>
        <taxon>Saprospirales</taxon>
        <taxon>Saprospiraceae</taxon>
        <taxon>Saprospira</taxon>
    </lineage>
</organism>
<dbReference type="KEGG" id="sgn:SGRA_1405"/>
<reference evidence="8 9" key="1">
    <citation type="journal article" date="2012" name="Stand. Genomic Sci.">
        <title>Complete genome sequencing and analysis of Saprospira grandis str. Lewin, a predatory marine bacterium.</title>
        <authorList>
            <person name="Saw J.H."/>
            <person name="Yuryev A."/>
            <person name="Kanbe M."/>
            <person name="Hou S."/>
            <person name="Young A.G."/>
            <person name="Aizawa S."/>
            <person name="Alam M."/>
        </authorList>
    </citation>
    <scope>NUCLEOTIDE SEQUENCE [LARGE SCALE GENOMIC DNA]</scope>
    <source>
        <strain evidence="8 9">Lewin</strain>
    </source>
</reference>
<comment type="similarity">
    <text evidence="2">Belongs to the serine/threonine dehydratase family.</text>
</comment>
<evidence type="ECO:0000256" key="5">
    <source>
        <dbReference type="ARBA" id="ARBA00023239"/>
    </source>
</evidence>
<dbReference type="GO" id="GO:0030170">
    <property type="term" value="F:pyridoxal phosphate binding"/>
    <property type="evidence" value="ECO:0007669"/>
    <property type="project" value="InterPro"/>
</dbReference>
<sequence>MPLHQKTACRKQWGLSQRSGQNIYYKLDCQQPSGSFKIRGIGHYAEQLKAQGVLSLVIASGGNAGLAVAYAAQALQLKAKVVLPLSSSLFVEQLLLDLGAKVYRSGESWAEAQTLALELAQAPQATYIPPFDHPMLWEGHSSLVEELAEQLPQAPDLILLSVGGGGLFKGVMQGLAAHDWPTKVLCLETEGTASLHQSLAAGRQIELAKIEGIASSLGAKKIAQAAWEAAQSPQVYSRVLPDEQALWGVKQLLSETGHLTEPACGLVRAALVQDWPEIQAAKHIVAIICGGRTMPIEQLSL</sequence>
<dbReference type="Gene3D" id="3.40.50.1100">
    <property type="match status" value="2"/>
</dbReference>
<dbReference type="PANTHER" id="PTHR48078:SF2">
    <property type="entry name" value="CATABOLIC L-SERINE_THREONINE DEHYDRATASE"/>
    <property type="match status" value="1"/>
</dbReference>
<keyword evidence="5 8" id="KW-0456">Lyase</keyword>
<evidence type="ECO:0000256" key="4">
    <source>
        <dbReference type="ARBA" id="ARBA00022898"/>
    </source>
</evidence>
<evidence type="ECO:0000259" key="7">
    <source>
        <dbReference type="Pfam" id="PF00291"/>
    </source>
</evidence>
<dbReference type="GO" id="GO:0006567">
    <property type="term" value="P:L-threonine catabolic process"/>
    <property type="evidence" value="ECO:0007669"/>
    <property type="project" value="TreeGrafter"/>
</dbReference>
<dbReference type="GO" id="GO:0006565">
    <property type="term" value="P:L-serine catabolic process"/>
    <property type="evidence" value="ECO:0007669"/>
    <property type="project" value="TreeGrafter"/>
</dbReference>
<keyword evidence="9" id="KW-1185">Reference proteome</keyword>
<dbReference type="EC" id="4.3.1.17" evidence="3"/>
<gene>
    <name evidence="8" type="primary">sdaA</name>
    <name evidence="8" type="ordered locus">SGRA_1405</name>
</gene>
<comment type="cofactor">
    <cofactor evidence="1">
        <name>pyridoxal 5'-phosphate</name>
        <dbReference type="ChEBI" id="CHEBI:597326"/>
    </cofactor>
</comment>
<dbReference type="InterPro" id="IPR050147">
    <property type="entry name" value="Ser/Thr_Dehydratase"/>
</dbReference>
<evidence type="ECO:0000313" key="9">
    <source>
        <dbReference type="Proteomes" id="UP000007519"/>
    </source>
</evidence>
<dbReference type="PROSITE" id="PS00165">
    <property type="entry name" value="DEHYDRATASE_SER_THR"/>
    <property type="match status" value="1"/>
</dbReference>
<evidence type="ECO:0000256" key="3">
    <source>
        <dbReference type="ARBA" id="ARBA00012093"/>
    </source>
</evidence>
<dbReference type="GO" id="GO:0003941">
    <property type="term" value="F:L-serine ammonia-lyase activity"/>
    <property type="evidence" value="ECO:0007669"/>
    <property type="project" value="UniProtKB-EC"/>
</dbReference>
<feature type="domain" description="Tryptophan synthase beta chain-like PALP" evidence="7">
    <location>
        <begin position="4"/>
        <end position="290"/>
    </location>
</feature>
<dbReference type="Pfam" id="PF00291">
    <property type="entry name" value="PALP"/>
    <property type="match status" value="1"/>
</dbReference>
<dbReference type="GO" id="GO:0004794">
    <property type="term" value="F:threonine deaminase activity"/>
    <property type="evidence" value="ECO:0007669"/>
    <property type="project" value="TreeGrafter"/>
</dbReference>
<dbReference type="OrthoDB" id="9811476at2"/>
<evidence type="ECO:0000313" key="8">
    <source>
        <dbReference type="EMBL" id="AFC24140.1"/>
    </source>
</evidence>
<dbReference type="SUPFAM" id="SSF53686">
    <property type="entry name" value="Tryptophan synthase beta subunit-like PLP-dependent enzymes"/>
    <property type="match status" value="1"/>
</dbReference>
<dbReference type="GO" id="GO:0009097">
    <property type="term" value="P:isoleucine biosynthetic process"/>
    <property type="evidence" value="ECO:0007669"/>
    <property type="project" value="TreeGrafter"/>
</dbReference>
<keyword evidence="4" id="KW-0663">Pyridoxal phosphate</keyword>
<dbReference type="InterPro" id="IPR036052">
    <property type="entry name" value="TrpB-like_PALP_sf"/>
</dbReference>
<dbReference type="HOGENOM" id="CLU_021152_3_0_10"/>
<dbReference type="AlphaFoldDB" id="H6L6J8"/>
<dbReference type="eggNOG" id="COG1171">
    <property type="taxonomic scope" value="Bacteria"/>
</dbReference>
<dbReference type="EMBL" id="CP002831">
    <property type="protein sequence ID" value="AFC24140.1"/>
    <property type="molecule type" value="Genomic_DNA"/>
</dbReference>
<dbReference type="InterPro" id="IPR001926">
    <property type="entry name" value="TrpB-like_PALP"/>
</dbReference>